<reference evidence="15 16" key="1">
    <citation type="submission" date="2023-10" db="EMBL/GenBank/DDBJ databases">
        <authorList>
            <person name="Maclean D."/>
            <person name="Macfadyen A."/>
        </authorList>
    </citation>
    <scope>NUCLEOTIDE SEQUENCE [LARGE SCALE GENOMIC DNA]</scope>
</reference>
<evidence type="ECO:0000313" key="16">
    <source>
        <dbReference type="Proteomes" id="UP001314263"/>
    </source>
</evidence>
<keyword evidence="10 13" id="KW-0560">Oxidoreductase</keyword>
<comment type="catalytic activity">
    <reaction evidence="1 13">
        <text>2 a ubiquinol + O2 = 2 a ubiquinone + 2 H2O</text>
        <dbReference type="Rhea" id="RHEA:30255"/>
        <dbReference type="Rhea" id="RHEA-COMP:9565"/>
        <dbReference type="Rhea" id="RHEA-COMP:9566"/>
        <dbReference type="ChEBI" id="CHEBI:15377"/>
        <dbReference type="ChEBI" id="CHEBI:15379"/>
        <dbReference type="ChEBI" id="CHEBI:16389"/>
        <dbReference type="ChEBI" id="CHEBI:17976"/>
        <dbReference type="EC" id="1.10.3.11"/>
    </reaction>
</comment>
<keyword evidence="4" id="KW-0813">Transport</keyword>
<dbReference type="PANTHER" id="PTHR31803">
    <property type="entry name" value="ALTERNATIVE OXIDASE"/>
    <property type="match status" value="1"/>
</dbReference>
<dbReference type="AlphaFoldDB" id="A0AAV1ICI8"/>
<evidence type="ECO:0000313" key="15">
    <source>
        <dbReference type="EMBL" id="CAK0783679.1"/>
    </source>
</evidence>
<dbReference type="EMBL" id="CAUYUE010000009">
    <property type="protein sequence ID" value="CAK0783679.1"/>
    <property type="molecule type" value="Genomic_DNA"/>
</dbReference>
<comment type="cofactor">
    <cofactor evidence="13">
        <name>Fe cation</name>
        <dbReference type="ChEBI" id="CHEBI:24875"/>
    </cofactor>
    <text evidence="13">Binds 2 iron ions per subunit.</text>
</comment>
<feature type="region of interest" description="Disordered" evidence="14">
    <location>
        <begin position="448"/>
        <end position="488"/>
    </location>
</feature>
<dbReference type="GO" id="GO:0009916">
    <property type="term" value="F:alternative oxidase activity"/>
    <property type="evidence" value="ECO:0007669"/>
    <property type="project" value="UniProtKB-UniRule"/>
</dbReference>
<dbReference type="GO" id="GO:0106292">
    <property type="term" value="F:superoxide-generating NADPH oxidase activity"/>
    <property type="evidence" value="ECO:0007669"/>
    <property type="project" value="UniProtKB-ARBA"/>
</dbReference>
<evidence type="ECO:0000256" key="1">
    <source>
        <dbReference type="ARBA" id="ARBA00001192"/>
    </source>
</evidence>
<dbReference type="InterPro" id="IPR002680">
    <property type="entry name" value="AOX"/>
</dbReference>
<evidence type="ECO:0000256" key="5">
    <source>
        <dbReference type="ARBA" id="ARBA00022660"/>
    </source>
</evidence>
<evidence type="ECO:0000256" key="11">
    <source>
        <dbReference type="ARBA" id="ARBA00023004"/>
    </source>
</evidence>
<evidence type="ECO:0000256" key="3">
    <source>
        <dbReference type="ARBA" id="ARBA00008388"/>
    </source>
</evidence>
<comment type="similarity">
    <text evidence="3 13">Belongs to the alternative oxidase family.</text>
</comment>
<accession>A0AAV1ICI8</accession>
<keyword evidence="5 13" id="KW-0679">Respiratory chain</keyword>
<comment type="caution">
    <text evidence="15">The sequence shown here is derived from an EMBL/GenBank/DDBJ whole genome shotgun (WGS) entry which is preliminary data.</text>
</comment>
<sequence length="488" mass="55826">MHSTMQPRAGDLASVSASSGLCLRPLQRQRYRTYPIRRAQRILAAAEKKEQSAASAQKDRPQVLTSADSDDCSVFVAPDGNIQEVMCCDYGFRSGFGRLYQGGDGEIPKNALALGWDNFRKEAKQLRRSFRFNEYKDIRAQNPPRNFFTKFLSSINKQIVRGLAAADLKLEEAGLLPSVEQEKLPDDITDEDGNLLNDCAEVRTKLRRLQLDNNGVYKREQAREASPGYPNAPWFIRLAYFMLCYVLDVIYDKRPVQRFWFLEVVARMPYFSYISMLHLYESLGWWRAGAALRKIHFAEEWNELHHLQIMESLGGDQYWIDRFAAQHAAVFYYWVLVFFFAFSPELAYVFSELVEGHATDTYDEFIVENKDLLSSLPPPLVALEYYKSGDLYMFDSLQTTGTDPKRRPSCNTLYDVFHNIADDEREHVKTMKACRDYSIVSDIAQRKLTGNGSNNMTPDFSESNGSGKALGKPTQKTGIKQMDTSEMS</sequence>
<evidence type="ECO:0000256" key="12">
    <source>
        <dbReference type="ARBA" id="ARBA00023136"/>
    </source>
</evidence>
<evidence type="ECO:0000256" key="4">
    <source>
        <dbReference type="ARBA" id="ARBA00022448"/>
    </source>
</evidence>
<proteinExistence type="inferred from homology"/>
<evidence type="ECO:0000256" key="14">
    <source>
        <dbReference type="SAM" id="MobiDB-lite"/>
    </source>
</evidence>
<feature type="compositionally biased region" description="Polar residues" evidence="14">
    <location>
        <begin position="474"/>
        <end position="488"/>
    </location>
</feature>
<organism evidence="15 16">
    <name type="scientific">Coccomyxa viridis</name>
    <dbReference type="NCBI Taxonomy" id="1274662"/>
    <lineage>
        <taxon>Eukaryota</taxon>
        <taxon>Viridiplantae</taxon>
        <taxon>Chlorophyta</taxon>
        <taxon>core chlorophytes</taxon>
        <taxon>Trebouxiophyceae</taxon>
        <taxon>Trebouxiophyceae incertae sedis</taxon>
        <taxon>Coccomyxaceae</taxon>
        <taxon>Coccomyxa</taxon>
    </lineage>
</organism>
<feature type="compositionally biased region" description="Polar residues" evidence="14">
    <location>
        <begin position="448"/>
        <end position="466"/>
    </location>
</feature>
<protein>
    <recommendedName>
        <fullName evidence="13">Ubiquinol oxidase</fullName>
        <ecNumber evidence="13">1.10.3.11</ecNumber>
    </recommendedName>
</protein>
<evidence type="ECO:0000256" key="6">
    <source>
        <dbReference type="ARBA" id="ARBA00022692"/>
    </source>
</evidence>
<comment type="subcellular location">
    <subcellularLocation>
        <location evidence="2">Membrane</location>
    </subcellularLocation>
</comment>
<evidence type="ECO:0000256" key="13">
    <source>
        <dbReference type="RuleBase" id="RU003779"/>
    </source>
</evidence>
<dbReference type="GO" id="GO:0010230">
    <property type="term" value="P:alternative respiration"/>
    <property type="evidence" value="ECO:0007669"/>
    <property type="project" value="TreeGrafter"/>
</dbReference>
<dbReference type="EC" id="1.10.3.11" evidence="13"/>
<dbReference type="GO" id="GO:0098803">
    <property type="term" value="C:respiratory chain complex"/>
    <property type="evidence" value="ECO:0007669"/>
    <property type="project" value="UniProtKB-UniRule"/>
</dbReference>
<dbReference type="GO" id="GO:0046872">
    <property type="term" value="F:metal ion binding"/>
    <property type="evidence" value="ECO:0007669"/>
    <property type="project" value="UniProtKB-UniRule"/>
</dbReference>
<keyword evidence="6 13" id="KW-0812">Transmembrane</keyword>
<evidence type="ECO:0000256" key="10">
    <source>
        <dbReference type="ARBA" id="ARBA00023002"/>
    </source>
</evidence>
<name>A0AAV1ICI8_9CHLO</name>
<dbReference type="GO" id="GO:0016020">
    <property type="term" value="C:membrane"/>
    <property type="evidence" value="ECO:0007669"/>
    <property type="project" value="UniProtKB-SubCell"/>
</dbReference>
<evidence type="ECO:0000256" key="8">
    <source>
        <dbReference type="ARBA" id="ARBA00022982"/>
    </source>
</evidence>
<dbReference type="InterPro" id="IPR038659">
    <property type="entry name" value="AOX_sf"/>
</dbReference>
<keyword evidence="8 13" id="KW-0249">Electron transport</keyword>
<dbReference type="PANTHER" id="PTHR31803:SF19">
    <property type="entry name" value="UBIQUINOL OXIDASE"/>
    <property type="match status" value="1"/>
</dbReference>
<dbReference type="Proteomes" id="UP001314263">
    <property type="component" value="Unassembled WGS sequence"/>
</dbReference>
<keyword evidence="9" id="KW-1133">Transmembrane helix</keyword>
<keyword evidence="16" id="KW-1185">Reference proteome</keyword>
<keyword evidence="7 13" id="KW-0479">Metal-binding</keyword>
<evidence type="ECO:0000256" key="9">
    <source>
        <dbReference type="ARBA" id="ARBA00022989"/>
    </source>
</evidence>
<evidence type="ECO:0000256" key="2">
    <source>
        <dbReference type="ARBA" id="ARBA00004370"/>
    </source>
</evidence>
<dbReference type="Gene3D" id="1.20.1260.140">
    <property type="entry name" value="Alternative oxidase"/>
    <property type="match status" value="1"/>
</dbReference>
<gene>
    <name evidence="15" type="ORF">CVIRNUC_006878</name>
</gene>
<dbReference type="Pfam" id="PF01786">
    <property type="entry name" value="AOX"/>
    <property type="match status" value="1"/>
</dbReference>
<keyword evidence="11 13" id="KW-0408">Iron</keyword>
<evidence type="ECO:0000256" key="7">
    <source>
        <dbReference type="ARBA" id="ARBA00022723"/>
    </source>
</evidence>
<dbReference type="GO" id="GO:0005739">
    <property type="term" value="C:mitochondrion"/>
    <property type="evidence" value="ECO:0007669"/>
    <property type="project" value="TreeGrafter"/>
</dbReference>
<dbReference type="GO" id="GO:0102721">
    <property type="term" value="F:ubiquinol:oxygen oxidoreductase activity"/>
    <property type="evidence" value="ECO:0007669"/>
    <property type="project" value="UniProtKB-EC"/>
</dbReference>
<keyword evidence="12 13" id="KW-0472">Membrane</keyword>